<dbReference type="PANTHER" id="PTHR43792">
    <property type="entry name" value="GNAT FAMILY, PUTATIVE (AFU_ORTHOLOGUE AFUA_3G00765)-RELATED-RELATED"/>
    <property type="match status" value="1"/>
</dbReference>
<dbReference type="EMBL" id="FRAH01000017">
    <property type="protein sequence ID" value="SHK15198.1"/>
    <property type="molecule type" value="Genomic_DNA"/>
</dbReference>
<evidence type="ECO:0000259" key="1">
    <source>
        <dbReference type="PROSITE" id="PS51186"/>
    </source>
</evidence>
<feature type="domain" description="N-acetyltransferase" evidence="1">
    <location>
        <begin position="8"/>
        <end position="167"/>
    </location>
</feature>
<dbReference type="InterPro" id="IPR000182">
    <property type="entry name" value="GNAT_dom"/>
</dbReference>
<dbReference type="SUPFAM" id="SSF55729">
    <property type="entry name" value="Acyl-CoA N-acyltransferases (Nat)"/>
    <property type="match status" value="1"/>
</dbReference>
<dbReference type="InterPro" id="IPR051531">
    <property type="entry name" value="N-acetyltransferase"/>
</dbReference>
<name>A0A1M6Q500_9FIRM</name>
<reference evidence="2 3" key="1">
    <citation type="submission" date="2016-11" db="EMBL/GenBank/DDBJ databases">
        <authorList>
            <person name="Jaros S."/>
            <person name="Januszkiewicz K."/>
            <person name="Wedrychowicz H."/>
        </authorList>
    </citation>
    <scope>NUCLEOTIDE SEQUENCE [LARGE SCALE GENOMIC DNA]</scope>
    <source>
        <strain evidence="2 3">DSM 14214</strain>
    </source>
</reference>
<gene>
    <name evidence="2" type="ORF">SAMN02745138_01241</name>
</gene>
<proteinExistence type="predicted"/>
<dbReference type="Gene3D" id="3.40.630.30">
    <property type="match status" value="1"/>
</dbReference>
<accession>A0A1M6Q500</accession>
<evidence type="ECO:0000313" key="3">
    <source>
        <dbReference type="Proteomes" id="UP000183975"/>
    </source>
</evidence>
<dbReference type="PROSITE" id="PS51186">
    <property type="entry name" value="GNAT"/>
    <property type="match status" value="1"/>
</dbReference>
<dbReference type="PANTHER" id="PTHR43792:SF1">
    <property type="entry name" value="N-ACETYLTRANSFERASE DOMAIN-CONTAINING PROTEIN"/>
    <property type="match status" value="1"/>
</dbReference>
<dbReference type="Proteomes" id="UP000183975">
    <property type="component" value="Unassembled WGS sequence"/>
</dbReference>
<dbReference type="Pfam" id="PF13302">
    <property type="entry name" value="Acetyltransf_3"/>
    <property type="match status" value="1"/>
</dbReference>
<sequence>MIWETPRLYLRELTEADLPQLLEMMNGQRNFYERQFSQSELQNWLTRQQQRYRQNFGIWGVCRKDDDTLIGQAGLTFQRFGRRMLWEIGYGITPSQRKNGYAKEAAAACVQFAFSVRKEPVVYAAIASDNYPSLSVAKAIGMAQEAETLDRMGKSYLLFSIHRSKSI</sequence>
<dbReference type="OrthoDB" id="9798081at2"/>
<dbReference type="GO" id="GO:0016747">
    <property type="term" value="F:acyltransferase activity, transferring groups other than amino-acyl groups"/>
    <property type="evidence" value="ECO:0007669"/>
    <property type="project" value="InterPro"/>
</dbReference>
<dbReference type="InterPro" id="IPR016181">
    <property type="entry name" value="Acyl_CoA_acyltransferase"/>
</dbReference>
<evidence type="ECO:0000313" key="2">
    <source>
        <dbReference type="EMBL" id="SHK15198.1"/>
    </source>
</evidence>
<keyword evidence="3" id="KW-1185">Reference proteome</keyword>
<dbReference type="AlphaFoldDB" id="A0A1M6Q500"/>
<keyword evidence="2" id="KW-0808">Transferase</keyword>
<dbReference type="RefSeq" id="WP_072850166.1">
    <property type="nucleotide sequence ID" value="NZ_FRAH01000017.1"/>
</dbReference>
<protein>
    <submittedName>
        <fullName evidence="2">Protein N-acetyltransferase, RimJ/RimL family</fullName>
    </submittedName>
</protein>
<dbReference type="GeneID" id="78177119"/>
<organism evidence="2 3">
    <name type="scientific">Anaerotignum lactatifermentans DSM 14214</name>
    <dbReference type="NCBI Taxonomy" id="1121323"/>
    <lineage>
        <taxon>Bacteria</taxon>
        <taxon>Bacillati</taxon>
        <taxon>Bacillota</taxon>
        <taxon>Clostridia</taxon>
        <taxon>Lachnospirales</taxon>
        <taxon>Anaerotignaceae</taxon>
        <taxon>Anaerotignum</taxon>
    </lineage>
</organism>